<dbReference type="EMBL" id="QKYT01000032">
    <property type="protein sequence ID" value="RIA97262.1"/>
    <property type="molecule type" value="Genomic_DNA"/>
</dbReference>
<evidence type="ECO:0000256" key="3">
    <source>
        <dbReference type="ARBA" id="ARBA00022490"/>
    </source>
</evidence>
<keyword evidence="4" id="KW-0677">Repeat</keyword>
<dbReference type="FunFam" id="2.120.10.80:FF:000049">
    <property type="entry name" value="Cell polarity protein (Tea1)"/>
    <property type="match status" value="1"/>
</dbReference>
<evidence type="ECO:0008006" key="9">
    <source>
        <dbReference type="Google" id="ProtNLM"/>
    </source>
</evidence>
<feature type="region of interest" description="Disordered" evidence="6">
    <location>
        <begin position="554"/>
        <end position="582"/>
    </location>
</feature>
<evidence type="ECO:0000313" key="7">
    <source>
        <dbReference type="EMBL" id="RIA97262.1"/>
    </source>
</evidence>
<dbReference type="PANTHER" id="PTHR46093:SF18">
    <property type="entry name" value="FIBRONECTIN TYPE-III DOMAIN-CONTAINING PROTEIN"/>
    <property type="match status" value="1"/>
</dbReference>
<evidence type="ECO:0000256" key="5">
    <source>
        <dbReference type="ARBA" id="ARBA00023054"/>
    </source>
</evidence>
<evidence type="ECO:0000256" key="6">
    <source>
        <dbReference type="SAM" id="MobiDB-lite"/>
    </source>
</evidence>
<feature type="compositionally biased region" description="Polar residues" evidence="6">
    <location>
        <begin position="660"/>
        <end position="679"/>
    </location>
</feature>
<feature type="compositionally biased region" description="Low complexity" evidence="6">
    <location>
        <begin position="606"/>
        <end position="616"/>
    </location>
</feature>
<feature type="non-terminal residue" evidence="7">
    <location>
        <position position="788"/>
    </location>
</feature>
<evidence type="ECO:0000313" key="8">
    <source>
        <dbReference type="Proteomes" id="UP000265703"/>
    </source>
</evidence>
<reference evidence="7 8" key="1">
    <citation type="submission" date="2018-06" db="EMBL/GenBank/DDBJ databases">
        <title>Comparative genomics reveals the genomic features of Rhizophagus irregularis, R. cerebriforme, R. diaphanum and Gigaspora rosea, and their symbiotic lifestyle signature.</title>
        <authorList>
            <person name="Morin E."/>
            <person name="San Clemente H."/>
            <person name="Chen E.C.H."/>
            <person name="De La Providencia I."/>
            <person name="Hainaut M."/>
            <person name="Kuo A."/>
            <person name="Kohler A."/>
            <person name="Murat C."/>
            <person name="Tang N."/>
            <person name="Roy S."/>
            <person name="Loubradou J."/>
            <person name="Henrissat B."/>
            <person name="Grigoriev I.V."/>
            <person name="Corradi N."/>
            <person name="Roux C."/>
            <person name="Martin F.M."/>
        </authorList>
    </citation>
    <scope>NUCLEOTIDE SEQUENCE [LARGE SCALE GENOMIC DNA]</scope>
    <source>
        <strain evidence="7 8">DAOM 227022</strain>
    </source>
</reference>
<feature type="region of interest" description="Disordered" evidence="6">
    <location>
        <begin position="402"/>
        <end position="537"/>
    </location>
</feature>
<dbReference type="GO" id="GO:0005737">
    <property type="term" value="C:cytoplasm"/>
    <property type="evidence" value="ECO:0007669"/>
    <property type="project" value="UniProtKB-SubCell"/>
</dbReference>
<feature type="region of interest" description="Disordered" evidence="6">
    <location>
        <begin position="606"/>
        <end position="752"/>
    </location>
</feature>
<dbReference type="SUPFAM" id="SSF117281">
    <property type="entry name" value="Kelch motif"/>
    <property type="match status" value="1"/>
</dbReference>
<comment type="subcellular location">
    <subcellularLocation>
        <location evidence="1">Cytoplasm</location>
    </subcellularLocation>
</comment>
<feature type="compositionally biased region" description="Low complexity" evidence="6">
    <location>
        <begin position="432"/>
        <end position="467"/>
    </location>
</feature>
<comment type="caution">
    <text evidence="7">The sequence shown here is derived from an EMBL/GenBank/DDBJ whole genome shotgun (WGS) entry which is preliminary data.</text>
</comment>
<evidence type="ECO:0000256" key="1">
    <source>
        <dbReference type="ARBA" id="ARBA00004496"/>
    </source>
</evidence>
<dbReference type="AlphaFoldDB" id="A0A397TH64"/>
<dbReference type="Proteomes" id="UP000265703">
    <property type="component" value="Unassembled WGS sequence"/>
</dbReference>
<proteinExistence type="predicted"/>
<name>A0A397TH64_9GLOM</name>
<keyword evidence="5" id="KW-0175">Coiled coil</keyword>
<dbReference type="Pfam" id="PF24681">
    <property type="entry name" value="Kelch_KLHDC2_KLHL20_DRC7"/>
    <property type="match status" value="1"/>
</dbReference>
<feature type="compositionally biased region" description="Basic and acidic residues" evidence="6">
    <location>
        <begin position="646"/>
        <end position="659"/>
    </location>
</feature>
<keyword evidence="2" id="KW-0880">Kelch repeat</keyword>
<dbReference type="OrthoDB" id="45365at2759"/>
<gene>
    <name evidence="7" type="ORF">C1645_719930</name>
</gene>
<feature type="compositionally biased region" description="Basic and acidic residues" evidence="6">
    <location>
        <begin position="697"/>
        <end position="709"/>
    </location>
</feature>
<dbReference type="SMART" id="SM00612">
    <property type="entry name" value="Kelch"/>
    <property type="match status" value="2"/>
</dbReference>
<dbReference type="Gene3D" id="2.120.10.80">
    <property type="entry name" value="Kelch-type beta propeller"/>
    <property type="match status" value="2"/>
</dbReference>
<evidence type="ECO:0000256" key="4">
    <source>
        <dbReference type="ARBA" id="ARBA00022737"/>
    </source>
</evidence>
<dbReference type="InterPro" id="IPR015915">
    <property type="entry name" value="Kelch-typ_b-propeller"/>
</dbReference>
<dbReference type="PANTHER" id="PTHR46093">
    <property type="entry name" value="ACYL-COA-BINDING DOMAIN-CONTAINING PROTEIN 5"/>
    <property type="match status" value="1"/>
</dbReference>
<feature type="compositionally biased region" description="Polar residues" evidence="6">
    <location>
        <begin position="414"/>
        <end position="431"/>
    </location>
</feature>
<dbReference type="InterPro" id="IPR006652">
    <property type="entry name" value="Kelch_1"/>
</dbReference>
<accession>A0A397TH64</accession>
<protein>
    <recommendedName>
        <fullName evidence="9">Galactose oxidase</fullName>
    </recommendedName>
</protein>
<keyword evidence="3" id="KW-0963">Cytoplasm</keyword>
<feature type="compositionally biased region" description="Basic and acidic residues" evidence="6">
    <location>
        <begin position="568"/>
        <end position="580"/>
    </location>
</feature>
<keyword evidence="8" id="KW-1185">Reference proteome</keyword>
<feature type="compositionally biased region" description="Basic and acidic residues" evidence="6">
    <location>
        <begin position="514"/>
        <end position="524"/>
    </location>
</feature>
<sequence length="788" mass="88367">MSVITTHSQLSTLSQFSTRSRPLINNPVFPWSKVKLLDNYKHLFPRYGHSSCSTSFKNELYFFGGISSEKVDNHVFLLDTVKFTVQIVKTTGNTPSPRSGHTHVRLGSNLLVFGGKLENLEEKPDYNLYVLNIVTKEWTKPSIKGVTPLGRFGHTAVLLGSKMYVFGGYIDGYYLNDLVAFDTKYLVNSNEACWEFIDPINEPPPGRMGHISCAYKGRIYIFGGTDGVRCFNDIWYYDTETREWVEITCDTFIPVPRESHGSTLVNDVIYVFGGRTKEGKDLADLAAYGINNQRWYMFQKMGPSPSPRYWLTVSSSKNMVMVFGGASTNSTKPDEDGIIHILDTAKIKYPSENSLQSTNQSQLQLVLSTFPQQKSLPKLRKQQPTNNEREIIIENHDNKIELKARNPDIKMPSSRASSRPNSHHFNNINILTTTTTTTTITTTTPSTSASTSAKPITPTTTPRPATPRGKSGGNKRQSKNLEKDNININNNNSRPSSIVESKKPNEKVKKKTAPKKDVFTEKEINNNIQDNKNEKKEKKEEILSENRSININNNIKQKNRLNSLQIDTGRDDDEKPESTKTLKRFSTEKSILQRQNSVDTIRSVRSLSSTLSSPSLKPKGARTLDKKNKVKLTSSKNPSPITPTPNKEEIILVKSEDISTKSQEGNTLAKSQEEITSTKSYEKATLVKSQEEATSTKSHEEATLDKSQEEVILTKSQEEITSTKSLEKITEETTTSTKSPEKITGETTTSTKTLEKITEETILTKPQEIVATLSQEEITSDKSQEITS</sequence>
<dbReference type="STRING" id="658196.A0A397TH64"/>
<organism evidence="7 8">
    <name type="scientific">Glomus cerebriforme</name>
    <dbReference type="NCBI Taxonomy" id="658196"/>
    <lineage>
        <taxon>Eukaryota</taxon>
        <taxon>Fungi</taxon>
        <taxon>Fungi incertae sedis</taxon>
        <taxon>Mucoromycota</taxon>
        <taxon>Glomeromycotina</taxon>
        <taxon>Glomeromycetes</taxon>
        <taxon>Glomerales</taxon>
        <taxon>Glomeraceae</taxon>
        <taxon>Glomus</taxon>
    </lineage>
</organism>
<evidence type="ECO:0000256" key="2">
    <source>
        <dbReference type="ARBA" id="ARBA00022441"/>
    </source>
</evidence>